<dbReference type="EnsemblMetazoa" id="ASIC011645-RA">
    <property type="protein sequence ID" value="ASIC011645-PA"/>
    <property type="gene ID" value="ASIC011645"/>
</dbReference>
<dbReference type="EMBL" id="ATLV01019127">
    <property type="status" value="NOT_ANNOTATED_CDS"/>
    <property type="molecule type" value="Genomic_DNA"/>
</dbReference>
<reference evidence="1 3" key="1">
    <citation type="journal article" date="2014" name="BMC Genomics">
        <title>Genome sequence of Anopheles sinensis provides insight into genetics basis of mosquito competence for malaria parasites.</title>
        <authorList>
            <person name="Zhou D."/>
            <person name="Zhang D."/>
            <person name="Ding G."/>
            <person name="Shi L."/>
            <person name="Hou Q."/>
            <person name="Ye Y."/>
            <person name="Xu Y."/>
            <person name="Zhou H."/>
            <person name="Xiong C."/>
            <person name="Li S."/>
            <person name="Yu J."/>
            <person name="Hong S."/>
            <person name="Yu X."/>
            <person name="Zou P."/>
            <person name="Chen C."/>
            <person name="Chang X."/>
            <person name="Wang W."/>
            <person name="Lv Y."/>
            <person name="Sun Y."/>
            <person name="Ma L."/>
            <person name="Shen B."/>
            <person name="Zhu C."/>
        </authorList>
    </citation>
    <scope>NUCLEOTIDE SEQUENCE [LARGE SCALE GENOMIC DNA]</scope>
</reference>
<dbReference type="VEuPathDB" id="VectorBase:ASIC011645"/>
<protein>
    <submittedName>
        <fullName evidence="1 2">Uncharacterized protein</fullName>
    </submittedName>
</protein>
<dbReference type="EMBL" id="KE525263">
    <property type="protein sequence ID" value="KFB43778.1"/>
    <property type="molecule type" value="Genomic_DNA"/>
</dbReference>
<evidence type="ECO:0000313" key="1">
    <source>
        <dbReference type="EMBL" id="KFB43778.1"/>
    </source>
</evidence>
<organism evidence="1">
    <name type="scientific">Anopheles sinensis</name>
    <name type="common">Mosquito</name>
    <dbReference type="NCBI Taxonomy" id="74873"/>
    <lineage>
        <taxon>Eukaryota</taxon>
        <taxon>Metazoa</taxon>
        <taxon>Ecdysozoa</taxon>
        <taxon>Arthropoda</taxon>
        <taxon>Hexapoda</taxon>
        <taxon>Insecta</taxon>
        <taxon>Pterygota</taxon>
        <taxon>Neoptera</taxon>
        <taxon>Endopterygota</taxon>
        <taxon>Diptera</taxon>
        <taxon>Nematocera</taxon>
        <taxon>Culicoidea</taxon>
        <taxon>Culicidae</taxon>
        <taxon>Anophelinae</taxon>
        <taxon>Anopheles</taxon>
    </lineage>
</organism>
<sequence>MKQDEKMRWYLRGKVGTRTARKVFIALYKSTSDVQHGILLTFEKEEDIKEIPQQCSL</sequence>
<gene>
    <name evidence="1" type="ORF">ZHAS_00011645</name>
</gene>
<keyword evidence="3" id="KW-1185">Reference proteome</keyword>
<dbReference type="Proteomes" id="UP000030765">
    <property type="component" value="Unassembled WGS sequence"/>
</dbReference>
<evidence type="ECO:0000313" key="2">
    <source>
        <dbReference type="EnsemblMetazoa" id="ASIC011645-PA"/>
    </source>
</evidence>
<dbReference type="AlphaFoldDB" id="A0A084W0N4"/>
<accession>A0A084W0N4</accession>
<reference evidence="2" key="2">
    <citation type="submission" date="2020-05" db="UniProtKB">
        <authorList>
            <consortium name="EnsemblMetazoa"/>
        </authorList>
    </citation>
    <scope>IDENTIFICATION</scope>
</reference>
<evidence type="ECO:0000313" key="3">
    <source>
        <dbReference type="Proteomes" id="UP000030765"/>
    </source>
</evidence>
<proteinExistence type="predicted"/>
<name>A0A084W0N4_ANOSI</name>